<protein>
    <submittedName>
        <fullName evidence="1">Uncharacterized protein</fullName>
    </submittedName>
</protein>
<gene>
    <name evidence="1" type="ORF">NB703_002231</name>
</gene>
<dbReference type="EMBL" id="JANFVX010000007">
    <property type="protein sequence ID" value="MCW0344138.1"/>
    <property type="molecule type" value="Genomic_DNA"/>
</dbReference>
<evidence type="ECO:0000313" key="2">
    <source>
        <dbReference type="Proteomes" id="UP001208888"/>
    </source>
</evidence>
<dbReference type="AlphaFoldDB" id="A0AAJ1CYV2"/>
<name>A0AAJ1CYV2_PANAN</name>
<dbReference type="Proteomes" id="UP001208888">
    <property type="component" value="Unassembled WGS sequence"/>
</dbReference>
<dbReference type="RefSeq" id="WP_013027591.1">
    <property type="nucleotide sequence ID" value="NZ_AP019753.1"/>
</dbReference>
<dbReference type="GeneID" id="70537938"/>
<comment type="caution">
    <text evidence="1">The sequence shown here is derived from an EMBL/GenBank/DDBJ whole genome shotgun (WGS) entry which is preliminary data.</text>
</comment>
<sequence length="65" mass="7308">MISFVRSLFASPDKFLQIMSRQDINDSIADGERIIIDENGNAAVNILSDEVKEDFNRHVNTLKGV</sequence>
<reference evidence="1" key="1">
    <citation type="submission" date="2022-06" db="EMBL/GenBank/DDBJ databases">
        <title>Dynamics of rice microbiomes reveals core vertical transmitted seed endophytes.</title>
        <authorList>
            <person name="Liao K."/>
            <person name="Zhang X."/>
        </authorList>
    </citation>
    <scope>NUCLEOTIDE SEQUENCE</scope>
    <source>
        <strain evidence="1">JT1-17</strain>
    </source>
</reference>
<evidence type="ECO:0000313" key="1">
    <source>
        <dbReference type="EMBL" id="MCW0344138.1"/>
    </source>
</evidence>
<organism evidence="1 2">
    <name type="scientific">Pantoea ananas</name>
    <name type="common">Erwinia uredovora</name>
    <dbReference type="NCBI Taxonomy" id="553"/>
    <lineage>
        <taxon>Bacteria</taxon>
        <taxon>Pseudomonadati</taxon>
        <taxon>Pseudomonadota</taxon>
        <taxon>Gammaproteobacteria</taxon>
        <taxon>Enterobacterales</taxon>
        <taxon>Erwiniaceae</taxon>
        <taxon>Pantoea</taxon>
    </lineage>
</organism>
<proteinExistence type="predicted"/>
<accession>A0AAJ1CYV2</accession>